<sequence length="383" mass="42895">MNIAIPSSTNAATAIDGLHASLMYLDETKPSTTHVLNTELQGMVRWEAVLVFRTEIKRYWESLVGITRTQDLPGLDTLFESFPTLAHLYEAAIFTFRNILTGSEPDSLGNAFALCSLAYIASICSRRMGKPGIDNIFRDINIWRDSIGDLPHRQLFSDLIERLWPSMSISPFQTEQSLHSASQLFNGPDYIAPQSATMQGISLFGNFSDPFWGGLFDMPHPTVYDTPDLQPSAEDLRQSAVMNIMISFLTNCGELMDILSGHGATKKGPHSNVSVEVKNFTWALRRHDSFEDPSARGILAIVDRFVDLDYFQSIDEIRDYIIIVAKEILPSGKSFAKVCKSVYSSTNMTKVLPARRRHHTERPTERKPYHVATAENSSLGRPT</sequence>
<organism evidence="2 3">
    <name type="scientific">Fusarium redolens</name>
    <dbReference type="NCBI Taxonomy" id="48865"/>
    <lineage>
        <taxon>Eukaryota</taxon>
        <taxon>Fungi</taxon>
        <taxon>Dikarya</taxon>
        <taxon>Ascomycota</taxon>
        <taxon>Pezizomycotina</taxon>
        <taxon>Sordariomycetes</taxon>
        <taxon>Hypocreomycetidae</taxon>
        <taxon>Hypocreales</taxon>
        <taxon>Nectriaceae</taxon>
        <taxon>Fusarium</taxon>
        <taxon>Fusarium redolens species complex</taxon>
    </lineage>
</organism>
<evidence type="ECO:0000313" key="2">
    <source>
        <dbReference type="EMBL" id="KAH7260777.1"/>
    </source>
</evidence>
<comment type="caution">
    <text evidence="2">The sequence shown here is derived from an EMBL/GenBank/DDBJ whole genome shotgun (WGS) entry which is preliminary data.</text>
</comment>
<reference evidence="2" key="1">
    <citation type="journal article" date="2021" name="Nat. Commun.">
        <title>Genetic determinants of endophytism in the Arabidopsis root mycobiome.</title>
        <authorList>
            <person name="Mesny F."/>
            <person name="Miyauchi S."/>
            <person name="Thiergart T."/>
            <person name="Pickel B."/>
            <person name="Atanasova L."/>
            <person name="Karlsson M."/>
            <person name="Huettel B."/>
            <person name="Barry K.W."/>
            <person name="Haridas S."/>
            <person name="Chen C."/>
            <person name="Bauer D."/>
            <person name="Andreopoulos W."/>
            <person name="Pangilinan J."/>
            <person name="LaButti K."/>
            <person name="Riley R."/>
            <person name="Lipzen A."/>
            <person name="Clum A."/>
            <person name="Drula E."/>
            <person name="Henrissat B."/>
            <person name="Kohler A."/>
            <person name="Grigoriev I.V."/>
            <person name="Martin F.M."/>
            <person name="Hacquard S."/>
        </authorList>
    </citation>
    <scope>NUCLEOTIDE SEQUENCE</scope>
    <source>
        <strain evidence="2">MPI-CAGE-AT-0023</strain>
    </source>
</reference>
<protein>
    <submittedName>
        <fullName evidence="2">Uncharacterized protein</fullName>
    </submittedName>
</protein>
<feature type="region of interest" description="Disordered" evidence="1">
    <location>
        <begin position="351"/>
        <end position="383"/>
    </location>
</feature>
<evidence type="ECO:0000256" key="1">
    <source>
        <dbReference type="SAM" id="MobiDB-lite"/>
    </source>
</evidence>
<dbReference type="RefSeq" id="XP_046052654.1">
    <property type="nucleotide sequence ID" value="XM_046198927.1"/>
</dbReference>
<gene>
    <name evidence="2" type="ORF">BKA55DRAFT_686360</name>
</gene>
<feature type="compositionally biased region" description="Polar residues" evidence="1">
    <location>
        <begin position="374"/>
        <end position="383"/>
    </location>
</feature>
<dbReference type="OrthoDB" id="5100145at2759"/>
<keyword evidence="3" id="KW-1185">Reference proteome</keyword>
<name>A0A9P9HPE7_FUSRE</name>
<dbReference type="Proteomes" id="UP000720189">
    <property type="component" value="Unassembled WGS sequence"/>
</dbReference>
<dbReference type="GeneID" id="70228881"/>
<accession>A0A9P9HPE7</accession>
<evidence type="ECO:0000313" key="3">
    <source>
        <dbReference type="Proteomes" id="UP000720189"/>
    </source>
</evidence>
<dbReference type="EMBL" id="JAGMUX010000004">
    <property type="protein sequence ID" value="KAH7260777.1"/>
    <property type="molecule type" value="Genomic_DNA"/>
</dbReference>
<proteinExistence type="predicted"/>
<dbReference type="AlphaFoldDB" id="A0A9P9HPE7"/>